<dbReference type="CDD" id="cd11304">
    <property type="entry name" value="Cadherin_repeat"/>
    <property type="match status" value="6"/>
</dbReference>
<feature type="region of interest" description="Disordered" evidence="12">
    <location>
        <begin position="829"/>
        <end position="870"/>
    </location>
</feature>
<protein>
    <recommendedName>
        <fullName evidence="15">Cadherin domain-containing protein</fullName>
    </recommendedName>
</protein>
<reference evidence="16" key="1">
    <citation type="journal article" date="2023" name="Mol. Biol. Evol.">
        <title>Third-Generation Sequencing Reveals the Adaptive Role of the Epigenome in Three Deep-Sea Polychaetes.</title>
        <authorList>
            <person name="Perez M."/>
            <person name="Aroh O."/>
            <person name="Sun Y."/>
            <person name="Lan Y."/>
            <person name="Juniper S.K."/>
            <person name="Young C.R."/>
            <person name="Angers B."/>
            <person name="Qian P.Y."/>
        </authorList>
    </citation>
    <scope>NUCLEOTIDE SEQUENCE</scope>
    <source>
        <strain evidence="16">P08H-3</strain>
    </source>
</reference>
<feature type="domain" description="Cadherin" evidence="15">
    <location>
        <begin position="19"/>
        <end position="130"/>
    </location>
</feature>
<keyword evidence="10" id="KW-0325">Glycoprotein</keyword>
<sequence>MAFLTVTLALSSLLSSLLAQEIITYSIEEETDIGQQVGPVFADAGLESDEQIARNGYLVFTDETSSAASLFSLSDGRVLTVGDRLDRETLCSGREDCIIDLDLQLEPQSYFQIVKVQVRILDINDNAPAFTGPVVSRSVSEAASVGFKIPLPSAIDPDSPANGIDHYWINSTNGIFELDRASNPAQFLIVTDQLDREELDSYRIQLTAIDKGNPPRSGSTILHINVVDVNDNLPKFDNDTYYVIIPEDFPLGLSVISVHATDRDVGANAEVLYGFDATTELKYGDYFSIDQNTGTIKVTKDLDFETMSAASLMVTATNSDGTSMASFTNVHVMIGDVNDNAPEIRVRGLRQGNVVYKEETSALDDFVAHVSVTDPDSGANGQFECFLSGNTFKLVKMYNTDYVIHNNIPLDREYQAEYNVVITCADKGARRQTEIQEIRIAISDVNDHAPVFSKPQYYATIVENNAIGAPVISVTAADPDAGPNGTVVYAFLDDVDDVLDINRNTGLITARTPLDRETTESITIRIVASDLGTPRALSATATLKVDVIDEDDNPPAFAQSQYTFWISEGQSIQSFAGRVKASDPDGDSYNRFGYFVDYDGGDSEAFTIDRSNGKIYTSRVLDREQHPVYVFGVRAVGEGSSPPKSDACSVRVYLTDINDNKPRITFPTPSNNTVYVPNDVDVGDVIALIDADDADDGNNAVLTYHIVSGNEGGHFSVTTDGRVTVAESLRRFDQRAFGLVLVVTDGGAPSLSADSYLNVVVNASLSRAASGLMSRHNLTIVIGIATASGLLMVVLIVAIVVLLRWPRMSSAARKYNYVARQLDHRLNVGGGGGPEKGRLSFDGRTSADVENDKGSTNGPTSHDVSVERPHSNGEVLYKERDSAVFGFNANIKDKTAAILTHSDGGSCTTGTPRWLFSTLSCDVIQSVRQKANDSECSSSSSAVETDSGRGSHEDVVLDNSPIKTQLDRSRDVNELQRPNHLPLLNPLYAESRHAVEQSPSVNWPPPAHNDYLRHPSKDDYHTQITDRTAPHYPHRGTADVYTTSSYDPGIPRDQTPGYSWQSLKVSSEVTV</sequence>
<evidence type="ECO:0000256" key="2">
    <source>
        <dbReference type="ARBA" id="ARBA00022475"/>
    </source>
</evidence>
<evidence type="ECO:0000256" key="3">
    <source>
        <dbReference type="ARBA" id="ARBA00022692"/>
    </source>
</evidence>
<dbReference type="PROSITE" id="PS00232">
    <property type="entry name" value="CADHERIN_1"/>
    <property type="match status" value="4"/>
</dbReference>
<feature type="domain" description="Cadherin" evidence="15">
    <location>
        <begin position="558"/>
        <end position="664"/>
    </location>
</feature>
<feature type="compositionally biased region" description="Basic and acidic residues" evidence="12">
    <location>
        <begin position="965"/>
        <end position="974"/>
    </location>
</feature>
<evidence type="ECO:0000313" key="16">
    <source>
        <dbReference type="EMBL" id="KAK2165578.1"/>
    </source>
</evidence>
<dbReference type="Pfam" id="PF08266">
    <property type="entry name" value="Cadherin_2"/>
    <property type="match status" value="1"/>
</dbReference>
<dbReference type="AlphaFoldDB" id="A0AAD9NEE8"/>
<feature type="domain" description="Cadherin" evidence="15">
    <location>
        <begin position="131"/>
        <end position="236"/>
    </location>
</feature>
<feature type="chain" id="PRO_5041903618" description="Cadherin domain-containing protein" evidence="14">
    <location>
        <begin position="20"/>
        <end position="1071"/>
    </location>
</feature>
<evidence type="ECO:0000313" key="17">
    <source>
        <dbReference type="Proteomes" id="UP001208570"/>
    </source>
</evidence>
<dbReference type="FunFam" id="2.60.40.60:FF:000002">
    <property type="entry name" value="Protocadherin alpha 2"/>
    <property type="match status" value="1"/>
</dbReference>
<evidence type="ECO:0000256" key="13">
    <source>
        <dbReference type="SAM" id="Phobius"/>
    </source>
</evidence>
<name>A0AAD9NEE8_9ANNE</name>
<feature type="compositionally biased region" description="Basic and acidic residues" evidence="12">
    <location>
        <begin position="835"/>
        <end position="853"/>
    </location>
</feature>
<dbReference type="InterPro" id="IPR050174">
    <property type="entry name" value="Protocadherin/Cadherin-CA"/>
</dbReference>
<keyword evidence="9 13" id="KW-0472">Membrane</keyword>
<feature type="transmembrane region" description="Helical" evidence="13">
    <location>
        <begin position="780"/>
        <end position="803"/>
    </location>
</feature>
<evidence type="ECO:0000256" key="14">
    <source>
        <dbReference type="SAM" id="SignalP"/>
    </source>
</evidence>
<dbReference type="FunFam" id="2.60.40.60:FF:000004">
    <property type="entry name" value="Protocadherin 1 gamma 2"/>
    <property type="match status" value="1"/>
</dbReference>
<dbReference type="EMBL" id="JAODUP010000048">
    <property type="protein sequence ID" value="KAK2165578.1"/>
    <property type="molecule type" value="Genomic_DNA"/>
</dbReference>
<feature type="compositionally biased region" description="Basic and acidic residues" evidence="12">
    <location>
        <begin position="946"/>
        <end position="955"/>
    </location>
</feature>
<feature type="domain" description="Cadherin" evidence="15">
    <location>
        <begin position="237"/>
        <end position="344"/>
    </location>
</feature>
<dbReference type="FunFam" id="2.60.40.60:FF:000033">
    <property type="entry name" value="FAT atypical cadherin 1"/>
    <property type="match status" value="1"/>
</dbReference>
<keyword evidence="5" id="KW-0677">Repeat</keyword>
<dbReference type="Pfam" id="PF00028">
    <property type="entry name" value="Cadherin"/>
    <property type="match status" value="6"/>
</dbReference>
<keyword evidence="7" id="KW-0130">Cell adhesion</keyword>
<dbReference type="FunFam" id="2.60.40.60:FF:000007">
    <property type="entry name" value="Protocadherin alpha 2"/>
    <property type="match status" value="1"/>
</dbReference>
<feature type="signal peptide" evidence="14">
    <location>
        <begin position="1"/>
        <end position="19"/>
    </location>
</feature>
<evidence type="ECO:0000256" key="8">
    <source>
        <dbReference type="ARBA" id="ARBA00022989"/>
    </source>
</evidence>
<evidence type="ECO:0000259" key="15">
    <source>
        <dbReference type="PROSITE" id="PS50268"/>
    </source>
</evidence>
<evidence type="ECO:0000256" key="1">
    <source>
        <dbReference type="ARBA" id="ARBA00004251"/>
    </source>
</evidence>
<dbReference type="PROSITE" id="PS50268">
    <property type="entry name" value="CADHERIN_2"/>
    <property type="match status" value="7"/>
</dbReference>
<evidence type="ECO:0000256" key="12">
    <source>
        <dbReference type="SAM" id="MobiDB-lite"/>
    </source>
</evidence>
<dbReference type="GO" id="GO:0007156">
    <property type="term" value="P:homophilic cell adhesion via plasma membrane adhesion molecules"/>
    <property type="evidence" value="ECO:0007669"/>
    <property type="project" value="InterPro"/>
</dbReference>
<feature type="region of interest" description="Disordered" evidence="12">
    <location>
        <begin position="930"/>
        <end position="978"/>
    </location>
</feature>
<feature type="compositionally biased region" description="Polar residues" evidence="12">
    <location>
        <begin position="854"/>
        <end position="863"/>
    </location>
</feature>
<dbReference type="InterPro" id="IPR020894">
    <property type="entry name" value="Cadherin_CS"/>
</dbReference>
<feature type="domain" description="Cadherin" evidence="15">
    <location>
        <begin position="359"/>
        <end position="452"/>
    </location>
</feature>
<dbReference type="FunFam" id="2.60.40.60:FF:000020">
    <property type="entry name" value="Dachsous cadherin-related 1b"/>
    <property type="match status" value="1"/>
</dbReference>
<feature type="region of interest" description="Disordered" evidence="12">
    <location>
        <begin position="1025"/>
        <end position="1058"/>
    </location>
</feature>
<dbReference type="InterPro" id="IPR013164">
    <property type="entry name" value="Cadherin_N"/>
</dbReference>
<comment type="subcellular location">
    <subcellularLocation>
        <location evidence="1">Cell membrane</location>
        <topology evidence="1">Single-pass type I membrane protein</topology>
    </subcellularLocation>
</comment>
<keyword evidence="17" id="KW-1185">Reference proteome</keyword>
<evidence type="ECO:0000256" key="7">
    <source>
        <dbReference type="ARBA" id="ARBA00022889"/>
    </source>
</evidence>
<dbReference type="PANTHER" id="PTHR24028:SF146">
    <property type="entry name" value="CADHERIN 96CB, ISOFORM D-RELATED"/>
    <property type="match status" value="1"/>
</dbReference>
<keyword evidence="6 11" id="KW-0106">Calcium</keyword>
<keyword evidence="3 13" id="KW-0812">Transmembrane</keyword>
<keyword evidence="4 14" id="KW-0732">Signal</keyword>
<dbReference type="GO" id="GO:0005509">
    <property type="term" value="F:calcium ion binding"/>
    <property type="evidence" value="ECO:0007669"/>
    <property type="project" value="UniProtKB-UniRule"/>
</dbReference>
<proteinExistence type="predicted"/>
<evidence type="ECO:0000256" key="4">
    <source>
        <dbReference type="ARBA" id="ARBA00022729"/>
    </source>
</evidence>
<feature type="domain" description="Cadherin" evidence="15">
    <location>
        <begin position="668"/>
        <end position="761"/>
    </location>
</feature>
<feature type="domain" description="Cadherin" evidence="15">
    <location>
        <begin position="453"/>
        <end position="557"/>
    </location>
</feature>
<gene>
    <name evidence="16" type="ORF">LSH36_48g04019</name>
</gene>
<dbReference type="SMART" id="SM00112">
    <property type="entry name" value="CA"/>
    <property type="match status" value="7"/>
</dbReference>
<organism evidence="16 17">
    <name type="scientific">Paralvinella palmiformis</name>
    <dbReference type="NCBI Taxonomy" id="53620"/>
    <lineage>
        <taxon>Eukaryota</taxon>
        <taxon>Metazoa</taxon>
        <taxon>Spiralia</taxon>
        <taxon>Lophotrochozoa</taxon>
        <taxon>Annelida</taxon>
        <taxon>Polychaeta</taxon>
        <taxon>Sedentaria</taxon>
        <taxon>Canalipalpata</taxon>
        <taxon>Terebellida</taxon>
        <taxon>Terebelliformia</taxon>
        <taxon>Alvinellidae</taxon>
        <taxon>Paralvinella</taxon>
    </lineage>
</organism>
<keyword evidence="8 13" id="KW-1133">Transmembrane helix</keyword>
<evidence type="ECO:0000256" key="6">
    <source>
        <dbReference type="ARBA" id="ARBA00022837"/>
    </source>
</evidence>
<dbReference type="PRINTS" id="PR00205">
    <property type="entry name" value="CADHERIN"/>
</dbReference>
<dbReference type="InterPro" id="IPR015919">
    <property type="entry name" value="Cadherin-like_sf"/>
</dbReference>
<keyword evidence="2" id="KW-1003">Cell membrane</keyword>
<evidence type="ECO:0000256" key="10">
    <source>
        <dbReference type="ARBA" id="ARBA00023180"/>
    </source>
</evidence>
<comment type="caution">
    <text evidence="16">The sequence shown here is derived from an EMBL/GenBank/DDBJ whole genome shotgun (WGS) entry which is preliminary data.</text>
</comment>
<evidence type="ECO:0000256" key="5">
    <source>
        <dbReference type="ARBA" id="ARBA00022737"/>
    </source>
</evidence>
<dbReference type="Gene3D" id="2.60.40.60">
    <property type="entry name" value="Cadherins"/>
    <property type="match status" value="7"/>
</dbReference>
<dbReference type="InterPro" id="IPR002126">
    <property type="entry name" value="Cadherin-like_dom"/>
</dbReference>
<dbReference type="Proteomes" id="UP001208570">
    <property type="component" value="Unassembled WGS sequence"/>
</dbReference>
<accession>A0AAD9NEE8</accession>
<dbReference type="PANTHER" id="PTHR24028">
    <property type="entry name" value="CADHERIN-87A"/>
    <property type="match status" value="1"/>
</dbReference>
<evidence type="ECO:0000256" key="11">
    <source>
        <dbReference type="PROSITE-ProRule" id="PRU00043"/>
    </source>
</evidence>
<dbReference type="SUPFAM" id="SSF49313">
    <property type="entry name" value="Cadherin-like"/>
    <property type="match status" value="6"/>
</dbReference>
<dbReference type="GO" id="GO:0005886">
    <property type="term" value="C:plasma membrane"/>
    <property type="evidence" value="ECO:0007669"/>
    <property type="project" value="UniProtKB-SubCell"/>
</dbReference>
<evidence type="ECO:0000256" key="9">
    <source>
        <dbReference type="ARBA" id="ARBA00023136"/>
    </source>
</evidence>